<dbReference type="AlphaFoldDB" id="A0A395JK55"/>
<dbReference type="OrthoDB" id="5615627at2"/>
<gene>
    <name evidence="1" type="ORF">DFR28_102582</name>
</gene>
<accession>A0A395JK55</accession>
<protein>
    <recommendedName>
        <fullName evidence="3">AsmA-like protein</fullName>
    </recommendedName>
</protein>
<dbReference type="Proteomes" id="UP000253083">
    <property type="component" value="Unassembled WGS sequence"/>
</dbReference>
<sequence>MIRIKKLLLIGLLLIALVALGATLFFNKLDGLIADAIKTEGTLTLGVAVDVGRVSTDLKQGSASVFDLTIANPNGFSKQSAFTAAHLEAVVNYQEQSIDSISINEPTIYAELIGSNNNFQALLENMPPASPTDASSANSDDQIILSIKKIEITRGTINLNIIEPELGERQFVMDDLVMRDLHGNIDQLGDEILSRLSQHVSGQVSRYAQDQLKASAKDKIKQKLEEKLGDKLKGLGL</sequence>
<dbReference type="EMBL" id="QNRT01000002">
    <property type="protein sequence ID" value="RBP51163.1"/>
    <property type="molecule type" value="Genomic_DNA"/>
</dbReference>
<proteinExistence type="predicted"/>
<evidence type="ECO:0000313" key="2">
    <source>
        <dbReference type="Proteomes" id="UP000253083"/>
    </source>
</evidence>
<organism evidence="1 2">
    <name type="scientific">Arenicella xantha</name>
    <dbReference type="NCBI Taxonomy" id="644221"/>
    <lineage>
        <taxon>Bacteria</taxon>
        <taxon>Pseudomonadati</taxon>
        <taxon>Pseudomonadota</taxon>
        <taxon>Gammaproteobacteria</taxon>
        <taxon>Arenicellales</taxon>
        <taxon>Arenicellaceae</taxon>
        <taxon>Arenicella</taxon>
    </lineage>
</organism>
<reference evidence="1 2" key="1">
    <citation type="submission" date="2018-06" db="EMBL/GenBank/DDBJ databases">
        <title>Genomic Encyclopedia of Type Strains, Phase IV (KMG-IV): sequencing the most valuable type-strain genomes for metagenomic binning, comparative biology and taxonomic classification.</title>
        <authorList>
            <person name="Goeker M."/>
        </authorList>
    </citation>
    <scope>NUCLEOTIDE SEQUENCE [LARGE SCALE GENOMIC DNA]</scope>
    <source>
        <strain evidence="1 2">DSM 24032</strain>
    </source>
</reference>
<comment type="caution">
    <text evidence="1">The sequence shown here is derived from an EMBL/GenBank/DDBJ whole genome shotgun (WGS) entry which is preliminary data.</text>
</comment>
<evidence type="ECO:0000313" key="1">
    <source>
        <dbReference type="EMBL" id="RBP51163.1"/>
    </source>
</evidence>
<dbReference type="InParanoid" id="A0A395JK55"/>
<evidence type="ECO:0008006" key="3">
    <source>
        <dbReference type="Google" id="ProtNLM"/>
    </source>
</evidence>
<name>A0A395JK55_9GAMM</name>
<dbReference type="RefSeq" id="WP_113953954.1">
    <property type="nucleotide sequence ID" value="NZ_QNRT01000002.1"/>
</dbReference>
<keyword evidence="2" id="KW-1185">Reference proteome</keyword>